<keyword evidence="2" id="KW-1185">Reference proteome</keyword>
<sequence length="199" mass="21891">MQALSGGFGAAAVELLRGNHGRVQSTAAGQERTLKCLALYVFSCGVRPKSERQQRDIFFAGGLPHSSALGFMKVDSFRAVGIAKFGEFRAALVNILGHPLSEGFSRIGDLELRYQNAIYRFDSTRVLAEITFDAPEIEFASDTVGFANLAEYLAARDSDLFERVGFIVSPAYGIAFDPNFPSWVTAFPVESIPLWREIR</sequence>
<protein>
    <submittedName>
        <fullName evidence="1">Uncharacterized protein</fullName>
    </submittedName>
</protein>
<dbReference type="EMBL" id="PXWF02000246">
    <property type="protein sequence ID" value="PWF46029.1"/>
    <property type="molecule type" value="Genomic_DNA"/>
</dbReference>
<accession>A0A2U2HI53</accession>
<dbReference type="AlphaFoldDB" id="A0A2U2HI53"/>
<name>A0A2U2HI53_9BURK</name>
<evidence type="ECO:0000313" key="1">
    <source>
        <dbReference type="EMBL" id="PWF46029.1"/>
    </source>
</evidence>
<dbReference type="Proteomes" id="UP000241421">
    <property type="component" value="Unassembled WGS sequence"/>
</dbReference>
<reference evidence="1 2" key="1">
    <citation type="submission" date="2018-04" db="EMBL/GenBank/DDBJ databases">
        <title>Massilia violaceinigra sp. nov., a novel purple-pigmented bacterium isolated from Tianshan glacier, Xinjiang, China.</title>
        <authorList>
            <person name="Wang H."/>
        </authorList>
    </citation>
    <scope>NUCLEOTIDE SEQUENCE [LARGE SCALE GENOMIC DNA]</scope>
    <source>
        <strain evidence="1 2">B448-2</strain>
    </source>
</reference>
<dbReference type="OrthoDB" id="7060632at2"/>
<organism evidence="1 2">
    <name type="scientific">Massilia glaciei</name>
    <dbReference type="NCBI Taxonomy" id="1524097"/>
    <lineage>
        <taxon>Bacteria</taxon>
        <taxon>Pseudomonadati</taxon>
        <taxon>Pseudomonadota</taxon>
        <taxon>Betaproteobacteria</taxon>
        <taxon>Burkholderiales</taxon>
        <taxon>Oxalobacteraceae</taxon>
        <taxon>Telluria group</taxon>
        <taxon>Massilia</taxon>
    </lineage>
</organism>
<comment type="caution">
    <text evidence="1">The sequence shown here is derived from an EMBL/GenBank/DDBJ whole genome shotgun (WGS) entry which is preliminary data.</text>
</comment>
<proteinExistence type="predicted"/>
<dbReference type="RefSeq" id="WP_106758507.1">
    <property type="nucleotide sequence ID" value="NZ_PXWF02000246.1"/>
</dbReference>
<gene>
    <name evidence="1" type="ORF">C7C56_016670</name>
</gene>
<evidence type="ECO:0000313" key="2">
    <source>
        <dbReference type="Proteomes" id="UP000241421"/>
    </source>
</evidence>